<evidence type="ECO:0000259" key="2">
    <source>
        <dbReference type="PROSITE" id="PS51384"/>
    </source>
</evidence>
<keyword evidence="4" id="KW-1185">Reference proteome</keyword>
<dbReference type="InterPro" id="IPR039261">
    <property type="entry name" value="FNR_nucleotide-bd"/>
</dbReference>
<dbReference type="SUPFAM" id="SSF52343">
    <property type="entry name" value="Ferredoxin reductase-like, C-terminal NADP-linked domain"/>
    <property type="match status" value="1"/>
</dbReference>
<evidence type="ECO:0000313" key="4">
    <source>
        <dbReference type="Proteomes" id="UP001500840"/>
    </source>
</evidence>
<dbReference type="InterPro" id="IPR017927">
    <property type="entry name" value="FAD-bd_FR_type"/>
</dbReference>
<protein>
    <submittedName>
        <fullName evidence="3">FAD/NAD(P)-binding protein</fullName>
    </submittedName>
</protein>
<organism evidence="3 4">
    <name type="scientific">Novipirellula rosea</name>
    <dbReference type="NCBI Taxonomy" id="1031540"/>
    <lineage>
        <taxon>Bacteria</taxon>
        <taxon>Pseudomonadati</taxon>
        <taxon>Planctomycetota</taxon>
        <taxon>Planctomycetia</taxon>
        <taxon>Pirellulales</taxon>
        <taxon>Pirellulaceae</taxon>
        <taxon>Novipirellula</taxon>
    </lineage>
</organism>
<dbReference type="PIRSF" id="PIRSF006816">
    <property type="entry name" value="Cyc3_hyd_g"/>
    <property type="match status" value="1"/>
</dbReference>
<dbReference type="PRINTS" id="PR00371">
    <property type="entry name" value="FPNCR"/>
</dbReference>
<dbReference type="InterPro" id="IPR001433">
    <property type="entry name" value="OxRdtase_FAD/NAD-bd"/>
</dbReference>
<dbReference type="InterPro" id="IPR017938">
    <property type="entry name" value="Riboflavin_synthase-like_b-brl"/>
</dbReference>
<dbReference type="Pfam" id="PF10418">
    <property type="entry name" value="DHODB_Fe-S_bind"/>
    <property type="match status" value="1"/>
</dbReference>
<evidence type="ECO:0000313" key="3">
    <source>
        <dbReference type="EMBL" id="GAA4460497.1"/>
    </source>
</evidence>
<dbReference type="Proteomes" id="UP001500840">
    <property type="component" value="Unassembled WGS sequence"/>
</dbReference>
<sequence length="304" mass="33289">MSEPGSDDVSAIKQQAKAVTQAPVPENRGNPWQVDAAVVTEIRDETPGVATFQFAWVDKNVTSRVAAQPGQFNMLYMPGLGEVAISVSDSQIRADQVVHTIREVGNVTGAMFRLAVGDTIGVRGPFGSAWPLDHCVGHDVVLVCGGIGLAPMRTLVNELIRCRDQYGELNLLIGARTPLDLLYQSEYPQWNSRGINVHTTVDRATATWSGNIGVVILLLERLKLRDPAQTLLMTCGPEVMMKYTIQTAISRGLTYDHIWLSLERNMNCAVGTCGHCQFGPHFLCKDGPVLRFDQVQALMEVTDL</sequence>
<dbReference type="PROSITE" id="PS51384">
    <property type="entry name" value="FAD_FR"/>
    <property type="match status" value="1"/>
</dbReference>
<dbReference type="Pfam" id="PF00175">
    <property type="entry name" value="NAD_binding_1"/>
    <property type="match status" value="1"/>
</dbReference>
<dbReference type="InterPro" id="IPR050353">
    <property type="entry name" value="PyrK_electron_transfer"/>
</dbReference>
<proteinExistence type="predicted"/>
<dbReference type="InterPro" id="IPR012165">
    <property type="entry name" value="Cyt_c3_hydrogenase_gsu"/>
</dbReference>
<dbReference type="PRINTS" id="PR00406">
    <property type="entry name" value="CYTB5RDTASE"/>
</dbReference>
<dbReference type="RefSeq" id="WP_345325134.1">
    <property type="nucleotide sequence ID" value="NZ_BAABGA010000050.1"/>
</dbReference>
<dbReference type="Gene3D" id="3.40.50.80">
    <property type="entry name" value="Nucleotide-binding domain of ferredoxin-NADP reductase (FNR) module"/>
    <property type="match status" value="1"/>
</dbReference>
<accession>A0ABP8N366</accession>
<gene>
    <name evidence="3" type="ORF">GCM10023156_41510</name>
</gene>
<dbReference type="PANTHER" id="PTHR43513">
    <property type="entry name" value="DIHYDROOROTATE DEHYDROGENASE B (NAD(+)), ELECTRON TRANSFER SUBUNIT"/>
    <property type="match status" value="1"/>
</dbReference>
<dbReference type="CDD" id="cd06221">
    <property type="entry name" value="sulfite_reductase_like"/>
    <property type="match status" value="1"/>
</dbReference>
<dbReference type="SUPFAM" id="SSF63380">
    <property type="entry name" value="Riboflavin synthase domain-like"/>
    <property type="match status" value="1"/>
</dbReference>
<comment type="caution">
    <text evidence="3">The sequence shown here is derived from an EMBL/GenBank/DDBJ whole genome shotgun (WGS) entry which is preliminary data.</text>
</comment>
<name>A0ABP8N366_9BACT</name>
<dbReference type="InterPro" id="IPR001709">
    <property type="entry name" value="Flavoprot_Pyr_Nucl_cyt_Rdtase"/>
</dbReference>
<dbReference type="InterPro" id="IPR019480">
    <property type="entry name" value="Dihydroorotate_DH_Fe-S-bd"/>
</dbReference>
<evidence type="ECO:0000256" key="1">
    <source>
        <dbReference type="SAM" id="MobiDB-lite"/>
    </source>
</evidence>
<dbReference type="EMBL" id="BAABGA010000050">
    <property type="protein sequence ID" value="GAA4460497.1"/>
    <property type="molecule type" value="Genomic_DNA"/>
</dbReference>
<reference evidence="4" key="1">
    <citation type="journal article" date="2019" name="Int. J. Syst. Evol. Microbiol.">
        <title>The Global Catalogue of Microorganisms (GCM) 10K type strain sequencing project: providing services to taxonomists for standard genome sequencing and annotation.</title>
        <authorList>
            <consortium name="The Broad Institute Genomics Platform"/>
            <consortium name="The Broad Institute Genome Sequencing Center for Infectious Disease"/>
            <person name="Wu L."/>
            <person name="Ma J."/>
        </authorList>
    </citation>
    <scope>NUCLEOTIDE SEQUENCE [LARGE SCALE GENOMIC DNA]</scope>
    <source>
        <strain evidence="4">JCM 17759</strain>
    </source>
</reference>
<feature type="region of interest" description="Disordered" evidence="1">
    <location>
        <begin position="1"/>
        <end position="30"/>
    </location>
</feature>
<feature type="domain" description="FAD-binding FR-type" evidence="2">
    <location>
        <begin position="32"/>
        <end position="132"/>
    </location>
</feature>
<dbReference type="Gene3D" id="2.40.30.10">
    <property type="entry name" value="Translation factors"/>
    <property type="match status" value="1"/>
</dbReference>